<dbReference type="Gene3D" id="2.60.40.2540">
    <property type="match status" value="1"/>
</dbReference>
<dbReference type="SUPFAM" id="SSF103088">
    <property type="entry name" value="OmpA-like"/>
    <property type="match status" value="1"/>
</dbReference>
<comment type="subcellular location">
    <subcellularLocation>
        <location evidence="1">Cell outer membrane</location>
    </subcellularLocation>
</comment>
<dbReference type="PRINTS" id="PR01023">
    <property type="entry name" value="NAFLGMOTY"/>
</dbReference>
<evidence type="ECO:0000256" key="4">
    <source>
        <dbReference type="PROSITE-ProRule" id="PRU00473"/>
    </source>
</evidence>
<comment type="caution">
    <text evidence="7">The sequence shown here is derived from an EMBL/GenBank/DDBJ whole genome shotgun (WGS) entry which is preliminary data.</text>
</comment>
<evidence type="ECO:0000256" key="3">
    <source>
        <dbReference type="ARBA" id="ARBA00023237"/>
    </source>
</evidence>
<keyword evidence="2 4" id="KW-0472">Membrane</keyword>
<name>A0A4R6P6J0_9GAMM</name>
<evidence type="ECO:0000259" key="6">
    <source>
        <dbReference type="PROSITE" id="PS51123"/>
    </source>
</evidence>
<feature type="domain" description="OmpA-like" evidence="6">
    <location>
        <begin position="190"/>
        <end position="307"/>
    </location>
</feature>
<evidence type="ECO:0000256" key="5">
    <source>
        <dbReference type="SAM" id="SignalP"/>
    </source>
</evidence>
<sequence>MPIDTHQQVSQRFKLTLITSALLGIAVSALSPAVEANSVRHYSANLDNSMWHLAENSRLECGLEHTIPRYGKVEFHSEASKELNLRMQLDMHQLPDGYGVAKIESVAPRWQPGQATYALGDMQFYKQFDGELQKQMAWRLLGELEKGRYPTFYYQDWYNATDTVAVALSSVNFRSAYDAFRGCVNALLPFSFDDIAYTVINHQADSEKLTTASQRKLEQISQYLAVDSDLELVLVNAYTDALGAREPNQQLSEQRADEIKNFFVERGITEDRIETVGHGEDRPIAGNANELDRAKNRRVVVRLSKPSGIQL</sequence>
<dbReference type="InterPro" id="IPR006664">
    <property type="entry name" value="OMP_bac"/>
</dbReference>
<dbReference type="InterPro" id="IPR006665">
    <property type="entry name" value="OmpA-like"/>
</dbReference>
<keyword evidence="8" id="KW-1185">Reference proteome</keyword>
<evidence type="ECO:0000256" key="2">
    <source>
        <dbReference type="ARBA" id="ARBA00023136"/>
    </source>
</evidence>
<dbReference type="Pfam" id="PF00691">
    <property type="entry name" value="OmpA"/>
    <property type="match status" value="1"/>
</dbReference>
<dbReference type="PRINTS" id="PR01021">
    <property type="entry name" value="OMPADOMAIN"/>
</dbReference>
<dbReference type="InterPro" id="IPR050330">
    <property type="entry name" value="Bact_OuterMem_StrucFunc"/>
</dbReference>
<dbReference type="AlphaFoldDB" id="A0A4R6P6J0"/>
<protein>
    <submittedName>
        <fullName evidence="7">OmpA family protein</fullName>
    </submittedName>
</protein>
<gene>
    <name evidence="7" type="ORF">DEU29_1122</name>
</gene>
<dbReference type="RefSeq" id="WP_133540061.1">
    <property type="nucleotide sequence ID" value="NZ_SNXI01000012.1"/>
</dbReference>
<dbReference type="Pfam" id="PF18393">
    <property type="entry name" value="MotY_N"/>
    <property type="match status" value="1"/>
</dbReference>
<dbReference type="GO" id="GO:0009279">
    <property type="term" value="C:cell outer membrane"/>
    <property type="evidence" value="ECO:0007669"/>
    <property type="project" value="UniProtKB-SubCell"/>
</dbReference>
<dbReference type="EMBL" id="SNXI01000012">
    <property type="protein sequence ID" value="TDP31609.1"/>
    <property type="molecule type" value="Genomic_DNA"/>
</dbReference>
<dbReference type="PANTHER" id="PTHR30329">
    <property type="entry name" value="STATOR ELEMENT OF FLAGELLAR MOTOR COMPLEX"/>
    <property type="match status" value="1"/>
</dbReference>
<dbReference type="InterPro" id="IPR036737">
    <property type="entry name" value="OmpA-like_sf"/>
</dbReference>
<keyword evidence="3" id="KW-0998">Cell outer membrane</keyword>
<keyword evidence="5" id="KW-0732">Signal</keyword>
<organism evidence="7 8">
    <name type="scientific">Idiomarina aquatica</name>
    <dbReference type="NCBI Taxonomy" id="1327752"/>
    <lineage>
        <taxon>Bacteria</taxon>
        <taxon>Pseudomonadati</taxon>
        <taxon>Pseudomonadota</taxon>
        <taxon>Gammaproteobacteria</taxon>
        <taxon>Alteromonadales</taxon>
        <taxon>Idiomarinaceae</taxon>
        <taxon>Idiomarina</taxon>
    </lineage>
</organism>
<dbReference type="OrthoDB" id="6905929at2"/>
<feature type="signal peptide" evidence="5">
    <location>
        <begin position="1"/>
        <end position="36"/>
    </location>
</feature>
<evidence type="ECO:0000256" key="1">
    <source>
        <dbReference type="ARBA" id="ARBA00004442"/>
    </source>
</evidence>
<dbReference type="Proteomes" id="UP000295531">
    <property type="component" value="Unassembled WGS sequence"/>
</dbReference>
<evidence type="ECO:0000313" key="8">
    <source>
        <dbReference type="Proteomes" id="UP000295531"/>
    </source>
</evidence>
<accession>A0A4R6P6J0</accession>
<proteinExistence type="predicted"/>
<evidence type="ECO:0000313" key="7">
    <source>
        <dbReference type="EMBL" id="TDP31609.1"/>
    </source>
</evidence>
<dbReference type="InterPro" id="IPR041544">
    <property type="entry name" value="MotY_N"/>
</dbReference>
<dbReference type="PROSITE" id="PS51123">
    <property type="entry name" value="OMPA_2"/>
    <property type="match status" value="1"/>
</dbReference>
<reference evidence="7 8" key="1">
    <citation type="submission" date="2019-03" db="EMBL/GenBank/DDBJ databases">
        <title>Freshwater and sediment microbial communities from various areas in North America, analyzing microbe dynamics in response to fracking.</title>
        <authorList>
            <person name="Lamendella R."/>
        </authorList>
    </citation>
    <scope>NUCLEOTIDE SEQUENCE [LARGE SCALE GENOMIC DNA]</scope>
    <source>
        <strain evidence="7 8">18_TX</strain>
    </source>
</reference>
<feature type="chain" id="PRO_5020978907" evidence="5">
    <location>
        <begin position="37"/>
        <end position="311"/>
    </location>
</feature>
<dbReference type="Gene3D" id="3.30.1330.60">
    <property type="entry name" value="OmpA-like domain"/>
    <property type="match status" value="1"/>
</dbReference>
<dbReference type="PANTHER" id="PTHR30329:SF21">
    <property type="entry name" value="LIPOPROTEIN YIAD-RELATED"/>
    <property type="match status" value="1"/>
</dbReference>
<dbReference type="CDD" id="cd07185">
    <property type="entry name" value="OmpA_C-like"/>
    <property type="match status" value="1"/>
</dbReference>